<feature type="transmembrane region" description="Helical" evidence="5">
    <location>
        <begin position="42"/>
        <end position="60"/>
    </location>
</feature>
<evidence type="ECO:0000256" key="1">
    <source>
        <dbReference type="ARBA" id="ARBA00004141"/>
    </source>
</evidence>
<accession>A0A1H7JMZ7</accession>
<keyword evidence="2 5" id="KW-0812">Transmembrane</keyword>
<evidence type="ECO:0000256" key="4">
    <source>
        <dbReference type="ARBA" id="ARBA00023136"/>
    </source>
</evidence>
<dbReference type="AlphaFoldDB" id="A0A1H7JMZ7"/>
<name>A0A1H7JMZ7_9RHOB</name>
<dbReference type="EMBL" id="FOAG01000002">
    <property type="protein sequence ID" value="SEK75912.1"/>
    <property type="molecule type" value="Genomic_DNA"/>
</dbReference>
<dbReference type="PANTHER" id="PTHR32322">
    <property type="entry name" value="INNER MEMBRANE TRANSPORTER"/>
    <property type="match status" value="1"/>
</dbReference>
<organism evidence="8 9">
    <name type="scientific">Roseovarius azorensis</name>
    <dbReference type="NCBI Taxonomy" id="1287727"/>
    <lineage>
        <taxon>Bacteria</taxon>
        <taxon>Pseudomonadati</taxon>
        <taxon>Pseudomonadota</taxon>
        <taxon>Alphaproteobacteria</taxon>
        <taxon>Rhodobacterales</taxon>
        <taxon>Roseobacteraceae</taxon>
        <taxon>Roseovarius</taxon>
    </lineage>
</organism>
<dbReference type="GO" id="GO:0016020">
    <property type="term" value="C:membrane"/>
    <property type="evidence" value="ECO:0007669"/>
    <property type="project" value="UniProtKB-SubCell"/>
</dbReference>
<evidence type="ECO:0000313" key="8">
    <source>
        <dbReference type="EMBL" id="SEK75912.1"/>
    </source>
</evidence>
<dbReference type="PANTHER" id="PTHR32322:SF9">
    <property type="entry name" value="AMINO-ACID METABOLITE EFFLUX PUMP-RELATED"/>
    <property type="match status" value="1"/>
</dbReference>
<dbReference type="InterPro" id="IPR050638">
    <property type="entry name" value="AA-Vitamin_Transporters"/>
</dbReference>
<feature type="chain" id="PRO_5009299668" evidence="6">
    <location>
        <begin position="22"/>
        <end position="293"/>
    </location>
</feature>
<evidence type="ECO:0000259" key="7">
    <source>
        <dbReference type="Pfam" id="PF00892"/>
    </source>
</evidence>
<keyword evidence="3 5" id="KW-1133">Transmembrane helix</keyword>
<gene>
    <name evidence="8" type="ORF">SAMN05443999_102204</name>
</gene>
<keyword evidence="9" id="KW-1185">Reference proteome</keyword>
<keyword evidence="4 5" id="KW-0472">Membrane</keyword>
<feature type="transmembrane region" description="Helical" evidence="5">
    <location>
        <begin position="125"/>
        <end position="143"/>
    </location>
</feature>
<dbReference type="SUPFAM" id="SSF103481">
    <property type="entry name" value="Multidrug resistance efflux transporter EmrE"/>
    <property type="match status" value="1"/>
</dbReference>
<evidence type="ECO:0000256" key="3">
    <source>
        <dbReference type="ARBA" id="ARBA00022989"/>
    </source>
</evidence>
<dbReference type="InterPro" id="IPR037185">
    <property type="entry name" value="EmrE-like"/>
</dbReference>
<feature type="transmembrane region" description="Helical" evidence="5">
    <location>
        <begin position="180"/>
        <end position="199"/>
    </location>
</feature>
<keyword evidence="6" id="KW-0732">Signal</keyword>
<feature type="domain" description="EamA" evidence="7">
    <location>
        <begin position="153"/>
        <end position="283"/>
    </location>
</feature>
<sequence>MDSKSGMRLFLLIALTMTAFAANSVLNRMAVAGGTIDDVTFGSVRLLAGAVMLGALCVLLRGGIRLRGPGRLAGVLSLLVYIYGFSGAYRGLDAGLGALILFGVVQITMFAGGIIAREAMPGRRWLGAGLAIGGLAWLLWPGAGPNVSALHGFLMAAAGVGWGIYSLTGRKTGDALTATAANFIWAAPLGVALGLVLPAGSQGMIASADGVLLAILSGAVTSGLGYALWYTVLPRLPASVAAVAQLTVPVIAMGGGMIFLAESLSLEFIAASAVVLGGVAISILPLHRIRAAR</sequence>
<evidence type="ECO:0000313" key="9">
    <source>
        <dbReference type="Proteomes" id="UP000199582"/>
    </source>
</evidence>
<dbReference type="Pfam" id="PF00892">
    <property type="entry name" value="EamA"/>
    <property type="match status" value="1"/>
</dbReference>
<dbReference type="STRING" id="1287727.SAMN05443999_102204"/>
<evidence type="ECO:0000256" key="5">
    <source>
        <dbReference type="SAM" id="Phobius"/>
    </source>
</evidence>
<feature type="transmembrane region" description="Helical" evidence="5">
    <location>
        <begin position="240"/>
        <end position="260"/>
    </location>
</feature>
<proteinExistence type="predicted"/>
<reference evidence="8 9" key="1">
    <citation type="submission" date="2016-10" db="EMBL/GenBank/DDBJ databases">
        <authorList>
            <person name="de Groot N.N."/>
        </authorList>
    </citation>
    <scope>NUCLEOTIDE SEQUENCE [LARGE SCALE GENOMIC DNA]</scope>
    <source>
        <strain evidence="8 9">DSM 100674</strain>
    </source>
</reference>
<evidence type="ECO:0000256" key="2">
    <source>
        <dbReference type="ARBA" id="ARBA00022692"/>
    </source>
</evidence>
<protein>
    <submittedName>
        <fullName evidence="8">EamA-like transporter family protein</fullName>
    </submittedName>
</protein>
<feature type="transmembrane region" description="Helical" evidence="5">
    <location>
        <begin position="211"/>
        <end position="233"/>
    </location>
</feature>
<feature type="transmembrane region" description="Helical" evidence="5">
    <location>
        <begin position="149"/>
        <end position="168"/>
    </location>
</feature>
<comment type="subcellular location">
    <subcellularLocation>
        <location evidence="1">Membrane</location>
        <topology evidence="1">Multi-pass membrane protein</topology>
    </subcellularLocation>
</comment>
<dbReference type="Proteomes" id="UP000199582">
    <property type="component" value="Unassembled WGS sequence"/>
</dbReference>
<feature type="transmembrane region" description="Helical" evidence="5">
    <location>
        <begin position="72"/>
        <end position="89"/>
    </location>
</feature>
<evidence type="ECO:0000256" key="6">
    <source>
        <dbReference type="SAM" id="SignalP"/>
    </source>
</evidence>
<dbReference type="InterPro" id="IPR000620">
    <property type="entry name" value="EamA_dom"/>
</dbReference>
<feature type="signal peptide" evidence="6">
    <location>
        <begin position="1"/>
        <end position="21"/>
    </location>
</feature>
<feature type="transmembrane region" description="Helical" evidence="5">
    <location>
        <begin position="266"/>
        <end position="286"/>
    </location>
</feature>
<feature type="transmembrane region" description="Helical" evidence="5">
    <location>
        <begin position="95"/>
        <end position="116"/>
    </location>
</feature>